<keyword evidence="2" id="KW-1185">Reference proteome</keyword>
<evidence type="ECO:0000313" key="1">
    <source>
        <dbReference type="EMBL" id="CAI7998176.1"/>
    </source>
</evidence>
<name>A0AA35W2S7_GEOBA</name>
<gene>
    <name evidence="1" type="ORF">GBAR_LOCUS2352</name>
</gene>
<dbReference type="EMBL" id="CASHTH010000343">
    <property type="protein sequence ID" value="CAI7998176.1"/>
    <property type="molecule type" value="Genomic_DNA"/>
</dbReference>
<accession>A0AA35W2S7</accession>
<comment type="caution">
    <text evidence="1">The sequence shown here is derived from an EMBL/GenBank/DDBJ whole genome shotgun (WGS) entry which is preliminary data.</text>
</comment>
<proteinExistence type="predicted"/>
<protein>
    <submittedName>
        <fullName evidence="1">Uncharacterized protein</fullName>
    </submittedName>
</protein>
<reference evidence="1" key="1">
    <citation type="submission" date="2023-03" db="EMBL/GenBank/DDBJ databases">
        <authorList>
            <person name="Steffen K."/>
            <person name="Cardenas P."/>
        </authorList>
    </citation>
    <scope>NUCLEOTIDE SEQUENCE</scope>
</reference>
<sequence length="89" mass="10037">MLCREAPPEILEACALDNEPTPFLEQFFEAGVRAHARMEHGRELPQMYVNNAILVLWLRSCRLYTNGLLGVSDPDLDKRFFSGAEATPS</sequence>
<evidence type="ECO:0000313" key="2">
    <source>
        <dbReference type="Proteomes" id="UP001174909"/>
    </source>
</evidence>
<dbReference type="Proteomes" id="UP001174909">
    <property type="component" value="Unassembled WGS sequence"/>
</dbReference>
<organism evidence="1 2">
    <name type="scientific">Geodia barretti</name>
    <name type="common">Barrett's horny sponge</name>
    <dbReference type="NCBI Taxonomy" id="519541"/>
    <lineage>
        <taxon>Eukaryota</taxon>
        <taxon>Metazoa</taxon>
        <taxon>Porifera</taxon>
        <taxon>Demospongiae</taxon>
        <taxon>Heteroscleromorpha</taxon>
        <taxon>Tetractinellida</taxon>
        <taxon>Astrophorina</taxon>
        <taxon>Geodiidae</taxon>
        <taxon>Geodia</taxon>
    </lineage>
</organism>
<dbReference type="AlphaFoldDB" id="A0AA35W2S7"/>